<dbReference type="GO" id="GO:0016020">
    <property type="term" value="C:membrane"/>
    <property type="evidence" value="ECO:0007669"/>
    <property type="project" value="UniProtKB-SubCell"/>
</dbReference>
<reference evidence="6 7" key="1">
    <citation type="submission" date="2019-07" db="EMBL/GenBank/DDBJ databases">
        <title>Genome sequencing of lignin-degrading bacterial isolates.</title>
        <authorList>
            <person name="Gladden J."/>
        </authorList>
    </citation>
    <scope>NUCLEOTIDE SEQUENCE [LARGE SCALE GENOMIC DNA]</scope>
    <source>
        <strain evidence="6 7">J19</strain>
    </source>
</reference>
<dbReference type="AlphaFoldDB" id="A0A562E6P9"/>
<proteinExistence type="predicted"/>
<evidence type="ECO:0000256" key="4">
    <source>
        <dbReference type="ARBA" id="ARBA00023136"/>
    </source>
</evidence>
<evidence type="ECO:0000256" key="5">
    <source>
        <dbReference type="SAM" id="Phobius"/>
    </source>
</evidence>
<dbReference type="RefSeq" id="WP_430538619.1">
    <property type="nucleotide sequence ID" value="NZ_VLJS01000003.1"/>
</dbReference>
<evidence type="ECO:0000256" key="3">
    <source>
        <dbReference type="ARBA" id="ARBA00022989"/>
    </source>
</evidence>
<evidence type="ECO:0000256" key="2">
    <source>
        <dbReference type="ARBA" id="ARBA00022692"/>
    </source>
</evidence>
<protein>
    <submittedName>
        <fullName evidence="6">Putative MAPEG superfamily protein</fullName>
    </submittedName>
</protein>
<evidence type="ECO:0000256" key="1">
    <source>
        <dbReference type="ARBA" id="ARBA00004370"/>
    </source>
</evidence>
<feature type="transmembrane region" description="Helical" evidence="5">
    <location>
        <begin position="64"/>
        <end position="92"/>
    </location>
</feature>
<dbReference type="PANTHER" id="PTHR35371:SF1">
    <property type="entry name" value="BLR7753 PROTEIN"/>
    <property type="match status" value="1"/>
</dbReference>
<feature type="transmembrane region" description="Helical" evidence="5">
    <location>
        <begin position="6"/>
        <end position="26"/>
    </location>
</feature>
<comment type="subcellular location">
    <subcellularLocation>
        <location evidence="1">Membrane</location>
    </subcellularLocation>
</comment>
<name>A0A562E6P9_9GAMM</name>
<dbReference type="SUPFAM" id="SSF161084">
    <property type="entry name" value="MAPEG domain-like"/>
    <property type="match status" value="1"/>
</dbReference>
<dbReference type="Proteomes" id="UP000321583">
    <property type="component" value="Unassembled WGS sequence"/>
</dbReference>
<comment type="caution">
    <text evidence="6">The sequence shown here is derived from an EMBL/GenBank/DDBJ whole genome shotgun (WGS) entry which is preliminary data.</text>
</comment>
<dbReference type="EMBL" id="VLJS01000003">
    <property type="protein sequence ID" value="TWH17579.1"/>
    <property type="molecule type" value="Genomic_DNA"/>
</dbReference>
<dbReference type="InterPro" id="IPR023352">
    <property type="entry name" value="MAPEG-like_dom_sf"/>
</dbReference>
<organism evidence="6 7">
    <name type="scientific">Pseudoxanthomonas taiwanensis J19</name>
    <dbReference type="NCBI Taxonomy" id="935569"/>
    <lineage>
        <taxon>Bacteria</taxon>
        <taxon>Pseudomonadati</taxon>
        <taxon>Pseudomonadota</taxon>
        <taxon>Gammaproteobacteria</taxon>
        <taxon>Lysobacterales</taxon>
        <taxon>Lysobacteraceae</taxon>
        <taxon>Pseudoxanthomonas</taxon>
    </lineage>
</organism>
<keyword evidence="4 5" id="KW-0472">Membrane</keyword>
<feature type="transmembrane region" description="Helical" evidence="5">
    <location>
        <begin position="112"/>
        <end position="129"/>
    </location>
</feature>
<accession>A0A562E6P9</accession>
<gene>
    <name evidence="6" type="ORF">L613_010000000040</name>
</gene>
<keyword evidence="7" id="KW-1185">Reference proteome</keyword>
<keyword evidence="3 5" id="KW-1133">Transmembrane helix</keyword>
<sequence>MGIEIHYLGWSVVLGVAQLLLAGMLVTRQRGVEWNTGPRDADPGPLPPRAGRADRAFRNFMETFPFFAAAVLAVVATGQADAWTALGVQAYFWARVVYVPLYVYGVRYLRSLAWGVSMAGLLLVLLPLLR</sequence>
<dbReference type="Gene3D" id="1.20.120.550">
    <property type="entry name" value="Membrane associated eicosanoid/glutathione metabolism-like domain"/>
    <property type="match status" value="1"/>
</dbReference>
<dbReference type="PANTHER" id="PTHR35371">
    <property type="entry name" value="INNER MEMBRANE PROTEIN"/>
    <property type="match status" value="1"/>
</dbReference>
<dbReference type="Pfam" id="PF01124">
    <property type="entry name" value="MAPEG"/>
    <property type="match status" value="1"/>
</dbReference>
<dbReference type="InterPro" id="IPR001129">
    <property type="entry name" value="Membr-assoc_MAPEG"/>
</dbReference>
<evidence type="ECO:0000313" key="6">
    <source>
        <dbReference type="EMBL" id="TWH17579.1"/>
    </source>
</evidence>
<evidence type="ECO:0000313" key="7">
    <source>
        <dbReference type="Proteomes" id="UP000321583"/>
    </source>
</evidence>
<keyword evidence="2 5" id="KW-0812">Transmembrane</keyword>